<dbReference type="CAZy" id="GH25">
    <property type="family name" value="Glycoside Hydrolase Family 25"/>
</dbReference>
<comment type="similarity">
    <text evidence="1">Belongs to the glycosyl hydrolase 25 family.</text>
</comment>
<evidence type="ECO:0000256" key="4">
    <source>
        <dbReference type="SAM" id="MobiDB-lite"/>
    </source>
</evidence>
<dbReference type="GO" id="GO:0003796">
    <property type="term" value="F:lysozyme activity"/>
    <property type="evidence" value="ECO:0007669"/>
    <property type="project" value="InterPro"/>
</dbReference>
<dbReference type="KEGG" id="srt:Srot_0852"/>
<feature type="region of interest" description="Disordered" evidence="4">
    <location>
        <begin position="1"/>
        <end position="23"/>
    </location>
</feature>
<feature type="compositionally biased region" description="Basic residues" evidence="4">
    <location>
        <begin position="14"/>
        <end position="23"/>
    </location>
</feature>
<dbReference type="SMART" id="SM00641">
    <property type="entry name" value="Glyco_25"/>
    <property type="match status" value="1"/>
</dbReference>
<keyword evidence="3" id="KW-0326">Glycosidase</keyword>
<name>D6ZE51_SEGRD</name>
<dbReference type="HOGENOM" id="CLU_1146555_0_0_11"/>
<gene>
    <name evidence="5" type="ordered locus">Srot_0852</name>
</gene>
<evidence type="ECO:0000256" key="2">
    <source>
        <dbReference type="ARBA" id="ARBA00022801"/>
    </source>
</evidence>
<dbReference type="AlphaFoldDB" id="D6ZE51"/>
<dbReference type="InterPro" id="IPR018077">
    <property type="entry name" value="Glyco_hydro_fam25_subgr"/>
</dbReference>
<dbReference type="eggNOG" id="COG3757">
    <property type="taxonomic scope" value="Bacteria"/>
</dbReference>
<evidence type="ECO:0000256" key="3">
    <source>
        <dbReference type="ARBA" id="ARBA00023295"/>
    </source>
</evidence>
<organism evidence="5 6">
    <name type="scientific">Segniliparus rotundus (strain ATCC BAA-972 / CDC 1076 / CIP 108378 / DSM 44985 / JCM 13578)</name>
    <dbReference type="NCBI Taxonomy" id="640132"/>
    <lineage>
        <taxon>Bacteria</taxon>
        <taxon>Bacillati</taxon>
        <taxon>Actinomycetota</taxon>
        <taxon>Actinomycetes</taxon>
        <taxon>Mycobacteriales</taxon>
        <taxon>Segniliparaceae</taxon>
        <taxon>Segniliparus</taxon>
    </lineage>
</organism>
<dbReference type="InterPro" id="IPR002053">
    <property type="entry name" value="Glyco_hydro_25"/>
</dbReference>
<dbReference type="Proteomes" id="UP000002247">
    <property type="component" value="Chromosome"/>
</dbReference>
<dbReference type="Gene3D" id="3.20.20.80">
    <property type="entry name" value="Glycosidases"/>
    <property type="match status" value="1"/>
</dbReference>
<dbReference type="STRING" id="640132.Srot_0852"/>
<dbReference type="PANTHER" id="PTHR34135">
    <property type="entry name" value="LYSOZYME"/>
    <property type="match status" value="1"/>
</dbReference>
<evidence type="ECO:0000313" key="6">
    <source>
        <dbReference type="Proteomes" id="UP000002247"/>
    </source>
</evidence>
<accession>D6ZE51</accession>
<sequence length="242" mass="26631">MANQFGPRGGQVPRKARGTSPRKKGTLMTLWGIDISNYQGDIDLDQVAREQFSFVFAKISEGTYFRDSWWPRNRDKGREAGLVVAGYHFLTNENADAQADLVASWLGDLSVPVALDVEATSRSSAKPAIADVKAVKSALEQRGCAVPVIYLPRWYWQGHLGSPDISWIEGLWSSQYPSSQQFYASSIYGSIPPVGFEPYGPGCPKPAIWQFTDRARVAGRQVDADAFLGSRDDLLALLEKAG</sequence>
<evidence type="ECO:0000256" key="1">
    <source>
        <dbReference type="ARBA" id="ARBA00010646"/>
    </source>
</evidence>
<dbReference type="PROSITE" id="PS51904">
    <property type="entry name" value="GLYCOSYL_HYDROL_F25_2"/>
    <property type="match status" value="1"/>
</dbReference>
<keyword evidence="6" id="KW-1185">Reference proteome</keyword>
<dbReference type="GO" id="GO:0016052">
    <property type="term" value="P:carbohydrate catabolic process"/>
    <property type="evidence" value="ECO:0007669"/>
    <property type="project" value="TreeGrafter"/>
</dbReference>
<dbReference type="CDD" id="cd00599">
    <property type="entry name" value="GH25_muramidase"/>
    <property type="match status" value="1"/>
</dbReference>
<proteinExistence type="inferred from homology"/>
<reference evidence="5 6" key="1">
    <citation type="journal article" date="2010" name="Stand. Genomic Sci.">
        <title>Complete genome sequence of Segniliparus rotundus type strain (CDC 1076).</title>
        <authorList>
            <person name="Sikorski J."/>
            <person name="Lapidus A."/>
            <person name="Copeland A."/>
            <person name="Misra M."/>
            <person name="Glavina Del Rio T."/>
            <person name="Nolan M."/>
            <person name="Lucas S."/>
            <person name="Chen F."/>
            <person name="Tice H."/>
            <person name="Cheng J.F."/>
            <person name="Jando M."/>
            <person name="Schneider S."/>
            <person name="Bruce D."/>
            <person name="Goodwin L."/>
            <person name="Pitluck S."/>
            <person name="Liolios K."/>
            <person name="Mikhailova N."/>
            <person name="Pati A."/>
            <person name="Ivanova N."/>
            <person name="Mavromatis K."/>
            <person name="Chen A."/>
            <person name="Palaniappan K."/>
            <person name="Chertkov O."/>
            <person name="Land M."/>
            <person name="Hauser L."/>
            <person name="Chang Y.J."/>
            <person name="Jeffries C.D."/>
            <person name="Brettin T."/>
            <person name="Detter J.C."/>
            <person name="Han C."/>
            <person name="Rohde M."/>
            <person name="Goker M."/>
            <person name="Bristow J."/>
            <person name="Eisen J.A."/>
            <person name="Markowitz V."/>
            <person name="Hugenholtz P."/>
            <person name="Kyrpides N.C."/>
            <person name="Klenk H.P."/>
        </authorList>
    </citation>
    <scope>NUCLEOTIDE SEQUENCE [LARGE SCALE GENOMIC DNA]</scope>
    <source>
        <strain evidence="6">ATCC BAA-972 / CDC 1076 / CIP 108378 / DSM 44985 / JCM 13578</strain>
    </source>
</reference>
<dbReference type="PANTHER" id="PTHR34135:SF2">
    <property type="entry name" value="LYSOZYME"/>
    <property type="match status" value="1"/>
</dbReference>
<protein>
    <submittedName>
        <fullName evidence="5">Glycoside hydrolase family 25</fullName>
    </submittedName>
</protein>
<dbReference type="SUPFAM" id="SSF51445">
    <property type="entry name" value="(Trans)glycosidases"/>
    <property type="match status" value="1"/>
</dbReference>
<dbReference type="GO" id="GO:0009253">
    <property type="term" value="P:peptidoglycan catabolic process"/>
    <property type="evidence" value="ECO:0007669"/>
    <property type="project" value="InterPro"/>
</dbReference>
<dbReference type="EMBL" id="CP001958">
    <property type="protein sequence ID" value="ADG97331.1"/>
    <property type="molecule type" value="Genomic_DNA"/>
</dbReference>
<evidence type="ECO:0000313" key="5">
    <source>
        <dbReference type="EMBL" id="ADG97331.1"/>
    </source>
</evidence>
<dbReference type="Pfam" id="PF01183">
    <property type="entry name" value="Glyco_hydro_25"/>
    <property type="match status" value="1"/>
</dbReference>
<keyword evidence="2 5" id="KW-0378">Hydrolase</keyword>
<dbReference type="GO" id="GO:0016998">
    <property type="term" value="P:cell wall macromolecule catabolic process"/>
    <property type="evidence" value="ECO:0007669"/>
    <property type="project" value="InterPro"/>
</dbReference>
<dbReference type="InterPro" id="IPR017853">
    <property type="entry name" value="GH"/>
</dbReference>